<feature type="chain" id="PRO_5006605109" description="Outer membrane protein beta-barrel domain-containing protein" evidence="1">
    <location>
        <begin position="19"/>
        <end position="186"/>
    </location>
</feature>
<evidence type="ECO:0000313" key="3">
    <source>
        <dbReference type="Proteomes" id="UP000055136"/>
    </source>
</evidence>
<dbReference type="KEGG" id="tee:Tel_17075"/>
<evidence type="ECO:0000256" key="1">
    <source>
        <dbReference type="SAM" id="SignalP"/>
    </source>
</evidence>
<keyword evidence="3" id="KW-1185">Reference proteome</keyword>
<geneLocation type="plasmid" evidence="2 3">
    <name>unnamed</name>
</geneLocation>
<dbReference type="EMBL" id="CP013100">
    <property type="protein sequence ID" value="ALP54968.1"/>
    <property type="molecule type" value="Genomic_DNA"/>
</dbReference>
<protein>
    <recommendedName>
        <fullName evidence="4">Outer membrane protein beta-barrel domain-containing protein</fullName>
    </recommendedName>
</protein>
<sequence>MKLVGCFAVLACVGVAQAGEFGYTAYGASLSVDDPDGTTSSTSYLAPFNGFYADSLKRDIRYQVEAFADSVILDAGINQIGQKVQYQGVGLSLQHRFRLTPDIKPWLGVGVDYIDLRYRDRHSVDTGGYLTYRFPDRSESGMNLVLNAANYWAFSRSWDIGLVAKLGQPVASDSTFLKIGISALYR</sequence>
<name>A0A0S2TIN2_9GAMM</name>
<feature type="signal peptide" evidence="1">
    <location>
        <begin position="1"/>
        <end position="18"/>
    </location>
</feature>
<keyword evidence="1" id="KW-0732">Signal</keyword>
<gene>
    <name evidence="2" type="ORF">Tel_17075</name>
</gene>
<keyword evidence="2" id="KW-0614">Plasmid</keyword>
<accession>A0A0S2TIN2</accession>
<reference evidence="2" key="1">
    <citation type="submission" date="2015-10" db="EMBL/GenBank/DDBJ databases">
        <title>Description of Candidatus Tenderia electrophaga gen. nov, sp. nov., an Uncultivated Electroautotroph from a Biocathode Enrichment.</title>
        <authorList>
            <person name="Eddie B.J."/>
            <person name="Malanoski A.P."/>
            <person name="Wang Z."/>
            <person name="Hall R.J."/>
            <person name="Oh S.D."/>
            <person name="Heiner C."/>
            <person name="Lin B."/>
            <person name="Strycharz-Glaven S.M."/>
        </authorList>
    </citation>
    <scope>NUCLEOTIDE SEQUENCE [LARGE SCALE GENOMIC DNA]</scope>
    <source>
        <strain evidence="2">NRL1</strain>
        <plasmid evidence="2">unnamed</plasmid>
    </source>
</reference>
<dbReference type="Proteomes" id="UP000055136">
    <property type="component" value="Plasmid unnamed"/>
</dbReference>
<organism evidence="2 3">
    <name type="scientific">Candidatus Tenderia electrophaga</name>
    <dbReference type="NCBI Taxonomy" id="1748243"/>
    <lineage>
        <taxon>Bacteria</taxon>
        <taxon>Pseudomonadati</taxon>
        <taxon>Pseudomonadota</taxon>
        <taxon>Gammaproteobacteria</taxon>
        <taxon>Candidatus Tenderiales</taxon>
        <taxon>Candidatus Tenderiaceae</taxon>
        <taxon>Candidatus Tenderia</taxon>
    </lineage>
</organism>
<proteinExistence type="predicted"/>
<evidence type="ECO:0000313" key="2">
    <source>
        <dbReference type="EMBL" id="ALP54968.1"/>
    </source>
</evidence>
<dbReference type="AlphaFoldDB" id="A0A0S2TIN2"/>
<evidence type="ECO:0008006" key="4">
    <source>
        <dbReference type="Google" id="ProtNLM"/>
    </source>
</evidence>